<dbReference type="GO" id="GO:0003682">
    <property type="term" value="F:chromatin binding"/>
    <property type="evidence" value="ECO:0007669"/>
    <property type="project" value="TreeGrafter"/>
</dbReference>
<feature type="compositionally biased region" description="Polar residues" evidence="21">
    <location>
        <begin position="134"/>
        <end position="143"/>
    </location>
</feature>
<keyword evidence="13" id="KW-0234">DNA repair</keyword>
<comment type="catalytic activity">
    <reaction evidence="18">
        <text>L-lysyl-[histone] + acetyl-CoA = N(6)-acetyl-L-lysyl-[histone] + CoA + H(+)</text>
        <dbReference type="Rhea" id="RHEA:21992"/>
        <dbReference type="Rhea" id="RHEA-COMP:9845"/>
        <dbReference type="Rhea" id="RHEA-COMP:11338"/>
        <dbReference type="ChEBI" id="CHEBI:15378"/>
        <dbReference type="ChEBI" id="CHEBI:29969"/>
        <dbReference type="ChEBI" id="CHEBI:57287"/>
        <dbReference type="ChEBI" id="CHEBI:57288"/>
        <dbReference type="ChEBI" id="CHEBI:61930"/>
        <dbReference type="EC" id="2.3.1.48"/>
    </reaction>
    <physiologicalReaction direction="left-to-right" evidence="18">
        <dbReference type="Rhea" id="RHEA:21993"/>
    </physiologicalReaction>
</comment>
<dbReference type="FunFam" id="1.10.10.10:FF:000526">
    <property type="entry name" value="Histone acetyltransferase"/>
    <property type="match status" value="1"/>
</dbReference>
<keyword evidence="24" id="KW-1185">Reference proteome</keyword>
<comment type="catalytic activity">
    <reaction evidence="16">
        <text>(2E)-butenoyl-CoA + L-lysyl-[protein] = N(6)-(2E)-butenoyl-L-lysyl-[protein] + CoA + H(+)</text>
        <dbReference type="Rhea" id="RHEA:53908"/>
        <dbReference type="Rhea" id="RHEA-COMP:9752"/>
        <dbReference type="Rhea" id="RHEA-COMP:13707"/>
        <dbReference type="ChEBI" id="CHEBI:15378"/>
        <dbReference type="ChEBI" id="CHEBI:29969"/>
        <dbReference type="ChEBI" id="CHEBI:57287"/>
        <dbReference type="ChEBI" id="CHEBI:57332"/>
        <dbReference type="ChEBI" id="CHEBI:137954"/>
    </reaction>
    <physiologicalReaction direction="left-to-right" evidence="16">
        <dbReference type="Rhea" id="RHEA:53909"/>
    </physiologicalReaction>
</comment>
<evidence type="ECO:0000256" key="17">
    <source>
        <dbReference type="ARBA" id="ARBA00047787"/>
    </source>
</evidence>
<dbReference type="SUPFAM" id="SSF55729">
    <property type="entry name" value="Acyl-CoA N-acyltransferases (Nat)"/>
    <property type="match status" value="1"/>
</dbReference>
<dbReference type="GO" id="GO:0005634">
    <property type="term" value="C:nucleus"/>
    <property type="evidence" value="ECO:0007669"/>
    <property type="project" value="UniProtKB-SubCell"/>
</dbReference>
<dbReference type="Proteomes" id="UP000078561">
    <property type="component" value="Unassembled WGS sequence"/>
</dbReference>
<dbReference type="PANTHER" id="PTHR10615:SF161">
    <property type="entry name" value="HISTONE ACETYLTRANSFERASE KAT7"/>
    <property type="match status" value="1"/>
</dbReference>
<evidence type="ECO:0000256" key="3">
    <source>
        <dbReference type="ARBA" id="ARBA00022679"/>
    </source>
</evidence>
<evidence type="ECO:0000256" key="8">
    <source>
        <dbReference type="ARBA" id="ARBA00022853"/>
    </source>
</evidence>
<feature type="region of interest" description="Disordered" evidence="21">
    <location>
        <begin position="521"/>
        <end position="542"/>
    </location>
</feature>
<dbReference type="Gene3D" id="3.30.60.60">
    <property type="entry name" value="N-acetyl transferase-like"/>
    <property type="match status" value="1"/>
</dbReference>
<dbReference type="GO" id="GO:0031507">
    <property type="term" value="P:heterochromatin formation"/>
    <property type="evidence" value="ECO:0007669"/>
    <property type="project" value="UniProtKB-ARBA"/>
</dbReference>
<dbReference type="InterPro" id="IPR036388">
    <property type="entry name" value="WH-like_DNA-bd_sf"/>
</dbReference>
<feature type="region of interest" description="Disordered" evidence="21">
    <location>
        <begin position="470"/>
        <end position="495"/>
    </location>
</feature>
<keyword evidence="4" id="KW-0479">Metal-binding</keyword>
<dbReference type="STRING" id="4829.A0A168RR95"/>
<dbReference type="OrthoDB" id="787137at2759"/>
<evidence type="ECO:0000256" key="12">
    <source>
        <dbReference type="ARBA" id="ARBA00023163"/>
    </source>
</evidence>
<feature type="region of interest" description="Disordered" evidence="21">
    <location>
        <begin position="125"/>
        <end position="156"/>
    </location>
</feature>
<dbReference type="InParanoid" id="A0A168RR95"/>
<evidence type="ECO:0000256" key="5">
    <source>
        <dbReference type="ARBA" id="ARBA00022763"/>
    </source>
</evidence>
<evidence type="ECO:0000256" key="11">
    <source>
        <dbReference type="ARBA" id="ARBA00023159"/>
    </source>
</evidence>
<evidence type="ECO:0000256" key="21">
    <source>
        <dbReference type="SAM" id="MobiDB-lite"/>
    </source>
</evidence>
<feature type="compositionally biased region" description="Polar residues" evidence="21">
    <location>
        <begin position="479"/>
        <end position="495"/>
    </location>
</feature>
<dbReference type="Gene3D" id="3.40.630.30">
    <property type="match status" value="1"/>
</dbReference>
<keyword evidence="6" id="KW-0863">Zinc-finger</keyword>
<dbReference type="FunFam" id="3.30.60.60:FF:000001">
    <property type="entry name" value="Histone acetyltransferase"/>
    <property type="match status" value="1"/>
</dbReference>
<dbReference type="GO" id="GO:0140064">
    <property type="term" value="F:peptide crotonyltransferase activity"/>
    <property type="evidence" value="ECO:0007669"/>
    <property type="project" value="RHEA"/>
</dbReference>
<dbReference type="Gene3D" id="1.10.10.10">
    <property type="entry name" value="Winged helix-like DNA-binding domain superfamily/Winged helix DNA-binding domain"/>
    <property type="match status" value="1"/>
</dbReference>
<evidence type="ECO:0000256" key="16">
    <source>
        <dbReference type="ARBA" id="ARBA00047752"/>
    </source>
</evidence>
<keyword evidence="5" id="KW-0227">DNA damage</keyword>
<evidence type="ECO:0000256" key="1">
    <source>
        <dbReference type="ARBA" id="ARBA00004123"/>
    </source>
</evidence>
<dbReference type="GO" id="GO:0006357">
    <property type="term" value="P:regulation of transcription by RNA polymerase II"/>
    <property type="evidence" value="ECO:0007669"/>
    <property type="project" value="TreeGrafter"/>
</dbReference>
<dbReference type="EMBL" id="LT554731">
    <property type="protein sequence ID" value="SAM07280.1"/>
    <property type="molecule type" value="Genomic_DNA"/>
</dbReference>
<dbReference type="PROSITE" id="PS51726">
    <property type="entry name" value="MYST_HAT"/>
    <property type="match status" value="1"/>
</dbReference>
<dbReference type="GO" id="GO:0006281">
    <property type="term" value="P:DNA repair"/>
    <property type="evidence" value="ECO:0007669"/>
    <property type="project" value="UniProtKB-KW"/>
</dbReference>
<gene>
    <name evidence="23" type="primary">ABSGL_12919.1 scaffold 13518</name>
</gene>
<feature type="compositionally biased region" description="Pro residues" evidence="21">
    <location>
        <begin position="533"/>
        <end position="542"/>
    </location>
</feature>
<reference evidence="23" key="1">
    <citation type="submission" date="2016-04" db="EMBL/GenBank/DDBJ databases">
        <authorList>
            <person name="Evans L.H."/>
            <person name="Alamgir A."/>
            <person name="Owens N."/>
            <person name="Weber N.D."/>
            <person name="Virtaneva K."/>
            <person name="Barbian K."/>
            <person name="Babar A."/>
            <person name="Rosenke K."/>
        </authorList>
    </citation>
    <scope>NUCLEOTIDE SEQUENCE [LARGE SCALE GENOMIC DNA]</scope>
    <source>
        <strain evidence="23">CBS 101.48</strain>
    </source>
</reference>
<evidence type="ECO:0000256" key="15">
    <source>
        <dbReference type="ARBA" id="ARBA00047557"/>
    </source>
</evidence>
<feature type="region of interest" description="Disordered" evidence="21">
    <location>
        <begin position="16"/>
        <end position="113"/>
    </location>
</feature>
<evidence type="ECO:0000256" key="20">
    <source>
        <dbReference type="RuleBase" id="RU361211"/>
    </source>
</evidence>
<dbReference type="InterPro" id="IPR002717">
    <property type="entry name" value="HAT_MYST-type"/>
</dbReference>
<evidence type="ECO:0000313" key="23">
    <source>
        <dbReference type="EMBL" id="SAM07280.1"/>
    </source>
</evidence>
<organism evidence="23">
    <name type="scientific">Absidia glauca</name>
    <name type="common">Pin mould</name>
    <dbReference type="NCBI Taxonomy" id="4829"/>
    <lineage>
        <taxon>Eukaryota</taxon>
        <taxon>Fungi</taxon>
        <taxon>Fungi incertae sedis</taxon>
        <taxon>Mucoromycota</taxon>
        <taxon>Mucoromycotina</taxon>
        <taxon>Mucoromycetes</taxon>
        <taxon>Mucorales</taxon>
        <taxon>Cunninghamellaceae</taxon>
        <taxon>Absidia</taxon>
    </lineage>
</organism>
<dbReference type="FunFam" id="3.40.630.30:FF:000001">
    <property type="entry name" value="Histone acetyltransferase"/>
    <property type="match status" value="1"/>
</dbReference>
<dbReference type="GO" id="GO:1990467">
    <property type="term" value="C:NuA3a histone acetyltransferase complex"/>
    <property type="evidence" value="ECO:0007669"/>
    <property type="project" value="TreeGrafter"/>
</dbReference>
<feature type="active site" description="Proton donor/acceptor" evidence="19">
    <location>
        <position position="411"/>
    </location>
</feature>
<comment type="similarity">
    <text evidence="2 20">Belongs to the MYST (SAS/MOZ) family.</text>
</comment>
<keyword evidence="3" id="KW-0808">Transferase</keyword>
<dbReference type="Pfam" id="PF17772">
    <property type="entry name" value="zf-MYST"/>
    <property type="match status" value="1"/>
</dbReference>
<keyword evidence="8" id="KW-0156">Chromatin regulator</keyword>
<evidence type="ECO:0000256" key="14">
    <source>
        <dbReference type="ARBA" id="ARBA00023242"/>
    </source>
</evidence>
<accession>A0A168RR95</accession>
<feature type="compositionally biased region" description="Low complexity" evidence="21">
    <location>
        <begin position="100"/>
        <end position="113"/>
    </location>
</feature>
<dbReference type="GO" id="GO:0035267">
    <property type="term" value="C:NuA4 histone acetyltransferase complex"/>
    <property type="evidence" value="ECO:0007669"/>
    <property type="project" value="UniProtKB-ARBA"/>
</dbReference>
<dbReference type="GO" id="GO:0010485">
    <property type="term" value="F:histone H4 acetyltransferase activity"/>
    <property type="evidence" value="ECO:0007669"/>
    <property type="project" value="UniProtKB-ARBA"/>
</dbReference>
<dbReference type="EC" id="2.3.1.48" evidence="20"/>
<keyword evidence="14 20" id="KW-0539">Nucleus</keyword>
<proteinExistence type="inferred from homology"/>
<evidence type="ECO:0000256" key="19">
    <source>
        <dbReference type="PIRSR" id="PIRSR602717-51"/>
    </source>
</evidence>
<feature type="compositionally biased region" description="Basic residues" evidence="21">
    <location>
        <begin position="62"/>
        <end position="71"/>
    </location>
</feature>
<dbReference type="GO" id="GO:0008270">
    <property type="term" value="F:zinc ion binding"/>
    <property type="evidence" value="ECO:0007669"/>
    <property type="project" value="UniProtKB-KW"/>
</dbReference>
<comment type="catalytic activity">
    <reaction evidence="20">
        <text>L-lysyl-[protein] + acetyl-CoA = N(6)-acetyl-L-lysyl-[protein] + CoA + H(+)</text>
        <dbReference type="Rhea" id="RHEA:45948"/>
        <dbReference type="Rhea" id="RHEA-COMP:9752"/>
        <dbReference type="Rhea" id="RHEA-COMP:10731"/>
        <dbReference type="ChEBI" id="CHEBI:15378"/>
        <dbReference type="ChEBI" id="CHEBI:29969"/>
        <dbReference type="ChEBI" id="CHEBI:57287"/>
        <dbReference type="ChEBI" id="CHEBI:57288"/>
        <dbReference type="ChEBI" id="CHEBI:61930"/>
        <dbReference type="EC" id="2.3.1.48"/>
    </reaction>
</comment>
<comment type="catalytic activity">
    <reaction evidence="15">
        <text>2-hydroxyisobutanoyl-CoA + L-lysyl-[protein] = N(6)-(2-hydroxyisobutanoyl)-L-lysyl-[protein] + CoA + H(+)</text>
        <dbReference type="Rhea" id="RHEA:24180"/>
        <dbReference type="Rhea" id="RHEA-COMP:9752"/>
        <dbReference type="Rhea" id="RHEA-COMP:15921"/>
        <dbReference type="ChEBI" id="CHEBI:15378"/>
        <dbReference type="ChEBI" id="CHEBI:29969"/>
        <dbReference type="ChEBI" id="CHEBI:57287"/>
        <dbReference type="ChEBI" id="CHEBI:131780"/>
        <dbReference type="ChEBI" id="CHEBI:144968"/>
    </reaction>
    <physiologicalReaction direction="left-to-right" evidence="15">
        <dbReference type="Rhea" id="RHEA:24181"/>
    </physiologicalReaction>
</comment>
<comment type="subcellular location">
    <subcellularLocation>
        <location evidence="1 20">Nucleus</location>
    </subcellularLocation>
</comment>
<evidence type="ECO:0000256" key="2">
    <source>
        <dbReference type="ARBA" id="ARBA00010107"/>
    </source>
</evidence>
<evidence type="ECO:0000256" key="10">
    <source>
        <dbReference type="ARBA" id="ARBA00023015"/>
    </source>
</evidence>
<evidence type="ECO:0000256" key="13">
    <source>
        <dbReference type="ARBA" id="ARBA00023204"/>
    </source>
</evidence>
<evidence type="ECO:0000256" key="4">
    <source>
        <dbReference type="ARBA" id="ARBA00022723"/>
    </source>
</evidence>
<evidence type="ECO:0000313" key="24">
    <source>
        <dbReference type="Proteomes" id="UP000078561"/>
    </source>
</evidence>
<keyword evidence="7" id="KW-0862">Zinc</keyword>
<dbReference type="InterPro" id="IPR050603">
    <property type="entry name" value="MYST_HAT"/>
</dbReference>
<evidence type="ECO:0000256" key="18">
    <source>
        <dbReference type="ARBA" id="ARBA00048940"/>
    </source>
</evidence>
<dbReference type="InterPro" id="IPR040706">
    <property type="entry name" value="Zf-MYST"/>
</dbReference>
<dbReference type="InterPro" id="IPR016181">
    <property type="entry name" value="Acyl_CoA_acyltransferase"/>
</dbReference>
<dbReference type="PANTHER" id="PTHR10615">
    <property type="entry name" value="HISTONE ACETYLTRANSFERASE"/>
    <property type="match status" value="1"/>
</dbReference>
<dbReference type="Pfam" id="PF01853">
    <property type="entry name" value="MOZ_SAS"/>
    <property type="match status" value="1"/>
</dbReference>
<keyword evidence="11" id="KW-0010">Activator</keyword>
<keyword evidence="9" id="KW-0007">Acetylation</keyword>
<dbReference type="GO" id="GO:0106226">
    <property type="term" value="F:peptide 2-hydroxyisobutyryltransferase activity"/>
    <property type="evidence" value="ECO:0007669"/>
    <property type="project" value="RHEA"/>
</dbReference>
<evidence type="ECO:0000256" key="9">
    <source>
        <dbReference type="ARBA" id="ARBA00022990"/>
    </source>
</evidence>
<protein>
    <recommendedName>
        <fullName evidence="20">Histone acetyltransferase</fullName>
        <ecNumber evidence="20">2.3.1.48</ecNumber>
    </recommendedName>
</protein>
<dbReference type="AlphaFoldDB" id="A0A168RR95"/>
<feature type="domain" description="MYST-type HAT" evidence="22">
    <location>
        <begin position="235"/>
        <end position="532"/>
    </location>
</feature>
<evidence type="ECO:0000259" key="22">
    <source>
        <dbReference type="PROSITE" id="PS51726"/>
    </source>
</evidence>
<keyword evidence="12" id="KW-0804">Transcription</keyword>
<evidence type="ECO:0000256" key="7">
    <source>
        <dbReference type="ARBA" id="ARBA00022833"/>
    </source>
</evidence>
<evidence type="ECO:0000256" key="6">
    <source>
        <dbReference type="ARBA" id="ARBA00022771"/>
    </source>
</evidence>
<sequence length="542" mass="61788">MRRQSYDDWRCDICSSFSAQPPHQSHSRPKPLDSALSTLSENQKIEPIQQRRSILEQYPTRRSMRSSTRHKAGLDNDCIAKGSTEKARRDSTNPPTSEMTTASISTTTPPQPTITIAQRQSKRLHLVLPRSNRGEINSTASPEKTSKKQKQHNEIAAMPNESTLTKSADRKIMDFIATFGHYITKDESSTIRGTPTKHDKELFEKAEKHGQQPDRLTKKDRVSSFGGGSLSFLKAPLPKINKIRFGDHLMDTWYVAPYPEEYSQYSTLYICEFCMKYMKTEYIAGRHKVNCTAFHPPGDEIYRDGTLSVFEVDGGKNKIYCQNLCLLAKMFLDHKTLYYDVEPFLFYVMTESDKGGYHFVGYFSKEKESVMDCNVSCILTMPNHQRKGYGHFLIDFSYLLSKCEGRLGSPERPLSDLGLISYQSYWKGVLIRLLQHQTGPISVQDISTQTSMTLDDIVSTLQLNNMISSDNTIDHDNTTSRGTLKGTNIPSPSSASRKYRLQIDLELVKAYNKKVKERRLPQVDPKKLTWTPFVPPPEELKD</sequence>
<keyword evidence="10" id="KW-0805">Transcription regulation</keyword>
<name>A0A168RR95_ABSGL</name>
<dbReference type="GO" id="GO:0003712">
    <property type="term" value="F:transcription coregulator activity"/>
    <property type="evidence" value="ECO:0007669"/>
    <property type="project" value="TreeGrafter"/>
</dbReference>
<comment type="catalytic activity">
    <reaction evidence="17">
        <text>L-lysyl-[protein] + acetyl-CoA = N(6)-acetyl-L-lysyl-[protein] + CoA + H(+)</text>
        <dbReference type="Rhea" id="RHEA:45948"/>
        <dbReference type="Rhea" id="RHEA-COMP:9752"/>
        <dbReference type="Rhea" id="RHEA-COMP:10731"/>
        <dbReference type="ChEBI" id="CHEBI:15378"/>
        <dbReference type="ChEBI" id="CHEBI:29969"/>
        <dbReference type="ChEBI" id="CHEBI:57287"/>
        <dbReference type="ChEBI" id="CHEBI:57288"/>
        <dbReference type="ChEBI" id="CHEBI:61930"/>
    </reaction>
    <physiologicalReaction direction="left-to-right" evidence="17">
        <dbReference type="Rhea" id="RHEA:45949"/>
    </physiologicalReaction>
</comment>